<proteinExistence type="predicted"/>
<dbReference type="EMBL" id="LGUG01000005">
    <property type="protein sequence ID" value="KON93200.1"/>
    <property type="molecule type" value="Genomic_DNA"/>
</dbReference>
<protein>
    <recommendedName>
        <fullName evidence="2">DUF418 domain-containing protein</fullName>
    </recommendedName>
</protein>
<dbReference type="InterPro" id="IPR007349">
    <property type="entry name" value="DUF418"/>
</dbReference>
<evidence type="ECO:0000313" key="3">
    <source>
        <dbReference type="EMBL" id="KON93200.1"/>
    </source>
</evidence>
<keyword evidence="1" id="KW-1133">Transmembrane helix</keyword>
<dbReference type="PANTHER" id="PTHR30590:SF2">
    <property type="entry name" value="INNER MEMBRANE PROTEIN"/>
    <property type="match status" value="1"/>
</dbReference>
<gene>
    <name evidence="3" type="ORF">AF333_26455</name>
</gene>
<comment type="caution">
    <text evidence="3">The sequence shown here is derived from an EMBL/GenBank/DDBJ whole genome shotgun (WGS) entry which is preliminary data.</text>
</comment>
<dbReference type="AlphaFoldDB" id="A0A0D1VY75"/>
<dbReference type="OrthoDB" id="9807744at2"/>
<reference evidence="3 4" key="1">
    <citation type="submission" date="2015-07" db="EMBL/GenBank/DDBJ databases">
        <title>Fjat-14205 dsm 2895.</title>
        <authorList>
            <person name="Liu B."/>
            <person name="Wang J."/>
            <person name="Zhu Y."/>
            <person name="Liu G."/>
            <person name="Chen Q."/>
            <person name="Chen Z."/>
            <person name="Lan J."/>
            <person name="Che J."/>
            <person name="Ge C."/>
            <person name="Shi H."/>
            <person name="Pan Z."/>
            <person name="Liu X."/>
        </authorList>
    </citation>
    <scope>NUCLEOTIDE SEQUENCE [LARGE SCALE GENOMIC DNA]</scope>
    <source>
        <strain evidence="3 4">DSM 2895</strain>
    </source>
</reference>
<name>A0A0D1VY75_ANEMI</name>
<keyword evidence="1" id="KW-0812">Transmembrane</keyword>
<dbReference type="STRING" id="47500.AF333_26455"/>
<accession>A0A0D1VY75</accession>
<dbReference type="Proteomes" id="UP000037269">
    <property type="component" value="Unassembled WGS sequence"/>
</dbReference>
<dbReference type="InterPro" id="IPR052529">
    <property type="entry name" value="Bact_Transport_Assoc"/>
</dbReference>
<dbReference type="Pfam" id="PF04235">
    <property type="entry name" value="DUF418"/>
    <property type="match status" value="1"/>
</dbReference>
<keyword evidence="1" id="KW-0472">Membrane</keyword>
<evidence type="ECO:0000313" key="4">
    <source>
        <dbReference type="Proteomes" id="UP000037269"/>
    </source>
</evidence>
<feature type="transmembrane region" description="Helical" evidence="1">
    <location>
        <begin position="26"/>
        <end position="50"/>
    </location>
</feature>
<feature type="domain" description="DUF418" evidence="2">
    <location>
        <begin position="1"/>
        <end position="68"/>
    </location>
</feature>
<sequence>MSNYLLQTVICTTIFYGYGFGLFGKLGVLSGIFLSIGIFMLQIIGSYWYLKRFKYGPVEKLLRMWTYFSFSGTSTRKKSSIDEPVVTTYG</sequence>
<dbReference type="PATRIC" id="fig|47500.12.peg.942"/>
<keyword evidence="4" id="KW-1185">Reference proteome</keyword>
<evidence type="ECO:0000256" key="1">
    <source>
        <dbReference type="SAM" id="Phobius"/>
    </source>
</evidence>
<organism evidence="3 4">
    <name type="scientific">Aneurinibacillus migulanus</name>
    <name type="common">Bacillus migulanus</name>
    <dbReference type="NCBI Taxonomy" id="47500"/>
    <lineage>
        <taxon>Bacteria</taxon>
        <taxon>Bacillati</taxon>
        <taxon>Bacillota</taxon>
        <taxon>Bacilli</taxon>
        <taxon>Bacillales</taxon>
        <taxon>Paenibacillaceae</taxon>
        <taxon>Aneurinibacillus group</taxon>
        <taxon>Aneurinibacillus</taxon>
    </lineage>
</organism>
<evidence type="ECO:0000259" key="2">
    <source>
        <dbReference type="Pfam" id="PF04235"/>
    </source>
</evidence>
<dbReference type="PANTHER" id="PTHR30590">
    <property type="entry name" value="INNER MEMBRANE PROTEIN"/>
    <property type="match status" value="1"/>
</dbReference>